<keyword evidence="4" id="KW-0732">Signal</keyword>
<evidence type="ECO:0000256" key="7">
    <source>
        <dbReference type="ARBA" id="ARBA00023180"/>
    </source>
</evidence>
<comment type="similarity">
    <text evidence="2">Belongs to the histidine acid phosphatase family.</text>
</comment>
<gene>
    <name evidence="8" type="ORF">EWB00_008928</name>
</gene>
<evidence type="ECO:0000256" key="4">
    <source>
        <dbReference type="ARBA" id="ARBA00022729"/>
    </source>
</evidence>
<keyword evidence="5" id="KW-0378">Hydrolase</keyword>
<reference evidence="8 9" key="1">
    <citation type="submission" date="2019-03" db="EMBL/GenBank/DDBJ databases">
        <title>An improved genome assembly of the fluke Schistosoma japonicum.</title>
        <authorList>
            <person name="Hu W."/>
            <person name="Luo F."/>
            <person name="Yin M."/>
            <person name="Mo X."/>
            <person name="Sun C."/>
            <person name="Wu Q."/>
            <person name="Zhu B."/>
            <person name="Xiang M."/>
            <person name="Wang J."/>
            <person name="Wang Y."/>
            <person name="Zhang T."/>
            <person name="Xu B."/>
            <person name="Zheng H."/>
            <person name="Feng Z."/>
        </authorList>
    </citation>
    <scope>NUCLEOTIDE SEQUENCE [LARGE SCALE GENOMIC DNA]</scope>
    <source>
        <strain evidence="8">HuSjv2</strain>
        <tissue evidence="8">Worms</tissue>
    </source>
</reference>
<dbReference type="PANTHER" id="PTHR11567:SF211">
    <property type="entry name" value="PROSTATIC ACID PHOSPHATASE"/>
    <property type="match status" value="1"/>
</dbReference>
<name>A0A4Z2DT39_SCHJA</name>
<comment type="caution">
    <text evidence="8">The sequence shown here is derived from an EMBL/GenBank/DDBJ whole genome shotgun (WGS) entry which is preliminary data.</text>
</comment>
<dbReference type="CDD" id="cd07061">
    <property type="entry name" value="HP_HAP_like"/>
    <property type="match status" value="1"/>
</dbReference>
<organism evidence="8 9">
    <name type="scientific">Schistosoma japonicum</name>
    <name type="common">Blood fluke</name>
    <dbReference type="NCBI Taxonomy" id="6182"/>
    <lineage>
        <taxon>Eukaryota</taxon>
        <taxon>Metazoa</taxon>
        <taxon>Spiralia</taxon>
        <taxon>Lophotrochozoa</taxon>
        <taxon>Platyhelminthes</taxon>
        <taxon>Trematoda</taxon>
        <taxon>Digenea</taxon>
        <taxon>Strigeidida</taxon>
        <taxon>Schistosomatoidea</taxon>
        <taxon>Schistosomatidae</taxon>
        <taxon>Schistosoma</taxon>
    </lineage>
</organism>
<dbReference type="EC" id="3.1.3.2" evidence="3"/>
<dbReference type="AlphaFoldDB" id="A0A4Z2DT39"/>
<dbReference type="Gene3D" id="3.40.50.1240">
    <property type="entry name" value="Phosphoglycerate mutase-like"/>
    <property type="match status" value="1"/>
</dbReference>
<dbReference type="PANTHER" id="PTHR11567">
    <property type="entry name" value="ACID PHOSPHATASE-RELATED"/>
    <property type="match status" value="1"/>
</dbReference>
<dbReference type="STRING" id="6182.A0A4Z2DT39"/>
<dbReference type="Proteomes" id="UP000311919">
    <property type="component" value="Unassembled WGS sequence"/>
</dbReference>
<evidence type="ECO:0000313" key="9">
    <source>
        <dbReference type="Proteomes" id="UP000311919"/>
    </source>
</evidence>
<keyword evidence="6" id="KW-1015">Disulfide bond</keyword>
<dbReference type="InterPro" id="IPR000560">
    <property type="entry name" value="His_Pase_clade-2"/>
</dbReference>
<accession>A0A4Z2DT39</accession>
<evidence type="ECO:0000256" key="1">
    <source>
        <dbReference type="ARBA" id="ARBA00000032"/>
    </source>
</evidence>
<keyword evidence="7" id="KW-0325">Glycoprotein</keyword>
<dbReference type="SUPFAM" id="SSF53254">
    <property type="entry name" value="Phosphoglycerate mutase-like"/>
    <property type="match status" value="1"/>
</dbReference>
<dbReference type="InterPro" id="IPR050645">
    <property type="entry name" value="Histidine_acid_phosphatase"/>
</dbReference>
<dbReference type="EMBL" id="SKCS01000050">
    <property type="protein sequence ID" value="TNN19462.1"/>
    <property type="molecule type" value="Genomic_DNA"/>
</dbReference>
<sequence length="386" mass="44706">MEYFKSYNLSSSFPCIMDKFSKSNGFLLFILFNELCASLIVCEETNNKNDSGERFLRHIHLLYHHGDSSPVCRIPEIYNNFESIWPEGTNKLTVIGIQQHFLLGRWMRQKYGDFVPKKYNSSDYHLRSTDNDKTLRSAMANSAGFYEQSTSLDAFGVHWSPVPVHIISQNSNIIFGSDECIRLQILQKLKNYMNHSTKFEQKHKNLFETLRNNTGLNIDQFNFGKIANFIKCMKNHNITLPSWCTKEFLVELFEVEDFYWMEKYTKTSLEIIRLEIGLFLNNIMQHIHSIIQGGTIHLSDDITLSNKHIMIYSLNDHNLGYLLTALNIFNNKTIEYASVISLEIYGPLLSTNVLKHAKITGKFVILFDALSMFTTILLKETLEIAC</sequence>
<dbReference type="OrthoDB" id="5821688at2759"/>
<evidence type="ECO:0000256" key="2">
    <source>
        <dbReference type="ARBA" id="ARBA00005375"/>
    </source>
</evidence>
<evidence type="ECO:0000313" key="8">
    <source>
        <dbReference type="EMBL" id="TNN19462.1"/>
    </source>
</evidence>
<comment type="catalytic activity">
    <reaction evidence="1">
        <text>a phosphate monoester + H2O = an alcohol + phosphate</text>
        <dbReference type="Rhea" id="RHEA:15017"/>
        <dbReference type="ChEBI" id="CHEBI:15377"/>
        <dbReference type="ChEBI" id="CHEBI:30879"/>
        <dbReference type="ChEBI" id="CHEBI:43474"/>
        <dbReference type="ChEBI" id="CHEBI:67140"/>
        <dbReference type="EC" id="3.1.3.2"/>
    </reaction>
</comment>
<dbReference type="Pfam" id="PF00328">
    <property type="entry name" value="His_Phos_2"/>
    <property type="match status" value="1"/>
</dbReference>
<evidence type="ECO:0000256" key="3">
    <source>
        <dbReference type="ARBA" id="ARBA00012646"/>
    </source>
</evidence>
<proteinExistence type="inferred from homology"/>
<evidence type="ECO:0000256" key="6">
    <source>
        <dbReference type="ARBA" id="ARBA00023157"/>
    </source>
</evidence>
<evidence type="ECO:0000256" key="5">
    <source>
        <dbReference type="ARBA" id="ARBA00022801"/>
    </source>
</evidence>
<keyword evidence="9" id="KW-1185">Reference proteome</keyword>
<dbReference type="InterPro" id="IPR029033">
    <property type="entry name" value="His_PPase_superfam"/>
</dbReference>
<dbReference type="GO" id="GO:0003993">
    <property type="term" value="F:acid phosphatase activity"/>
    <property type="evidence" value="ECO:0007669"/>
    <property type="project" value="UniProtKB-EC"/>
</dbReference>
<protein>
    <recommendedName>
        <fullName evidence="3">acid phosphatase</fullName>
        <ecNumber evidence="3">3.1.3.2</ecNumber>
    </recommendedName>
</protein>